<evidence type="ECO:0000313" key="3">
    <source>
        <dbReference type="Proteomes" id="UP001550628"/>
    </source>
</evidence>
<keyword evidence="3" id="KW-1185">Reference proteome</keyword>
<organism evidence="2 3">
    <name type="scientific">Nocardia rhamnosiphila</name>
    <dbReference type="NCBI Taxonomy" id="426716"/>
    <lineage>
        <taxon>Bacteria</taxon>
        <taxon>Bacillati</taxon>
        <taxon>Actinomycetota</taxon>
        <taxon>Actinomycetes</taxon>
        <taxon>Mycobacteriales</taxon>
        <taxon>Nocardiaceae</taxon>
        <taxon>Nocardia</taxon>
    </lineage>
</organism>
<evidence type="ECO:0000256" key="1">
    <source>
        <dbReference type="SAM" id="MobiDB-lite"/>
    </source>
</evidence>
<reference evidence="2 3" key="1">
    <citation type="submission" date="2024-06" db="EMBL/GenBank/DDBJ databases">
        <title>The Natural Products Discovery Center: Release of the First 8490 Sequenced Strains for Exploring Actinobacteria Biosynthetic Diversity.</title>
        <authorList>
            <person name="Kalkreuter E."/>
            <person name="Kautsar S.A."/>
            <person name="Yang D."/>
            <person name="Bader C.D."/>
            <person name="Teijaro C.N."/>
            <person name="Fluegel L."/>
            <person name="Davis C.M."/>
            <person name="Simpson J.R."/>
            <person name="Lauterbach L."/>
            <person name="Steele A.D."/>
            <person name="Gui C."/>
            <person name="Meng S."/>
            <person name="Li G."/>
            <person name="Viehrig K."/>
            <person name="Ye F."/>
            <person name="Su P."/>
            <person name="Kiefer A.F."/>
            <person name="Nichols A."/>
            <person name="Cepeda A.J."/>
            <person name="Yan W."/>
            <person name="Fan B."/>
            <person name="Jiang Y."/>
            <person name="Adhikari A."/>
            <person name="Zheng C.-J."/>
            <person name="Schuster L."/>
            <person name="Cowan T.M."/>
            <person name="Smanski M.J."/>
            <person name="Chevrette M.G."/>
            <person name="De Carvalho L.P.S."/>
            <person name="Shen B."/>
        </authorList>
    </citation>
    <scope>NUCLEOTIDE SEQUENCE [LARGE SCALE GENOMIC DNA]</scope>
    <source>
        <strain evidence="2 3">NPDC019708</strain>
    </source>
</reference>
<feature type="region of interest" description="Disordered" evidence="1">
    <location>
        <begin position="91"/>
        <end position="127"/>
    </location>
</feature>
<sequence length="247" mass="27071">MAKRPLKPPDVPPGARYEFFMFMQRLVTDNGDLSTPALGKLIGHSHQAVYKTLTGTTMPSRAIAERLAQALGGDTARGRALSLWEKGVREQRGLADATSNHTPRSRADAAQEGGDPNIRPTTAPRGGALTKLDKARAYWAEEDLASSWENRPSKTMLWDPDRLASAAFADEIWRLVSAAGGDPRLFTADSARSGFPDWITGDALPTTHNLLNFAYELRLDELQQARLSALHAAAVEEQRPPPNVYRT</sequence>
<accession>A0ABV2WUS9</accession>
<dbReference type="CDD" id="cd00093">
    <property type="entry name" value="HTH_XRE"/>
    <property type="match status" value="1"/>
</dbReference>
<dbReference type="RefSeq" id="WP_356957611.1">
    <property type="nucleotide sequence ID" value="NZ_JBEYBD010000010.1"/>
</dbReference>
<name>A0ABV2WUS9_9NOCA</name>
<dbReference type="EMBL" id="JBEYBF010000016">
    <property type="protein sequence ID" value="MEU1954618.1"/>
    <property type="molecule type" value="Genomic_DNA"/>
</dbReference>
<evidence type="ECO:0000313" key="2">
    <source>
        <dbReference type="EMBL" id="MEU1954618.1"/>
    </source>
</evidence>
<protein>
    <recommendedName>
        <fullName evidence="4">XRE family transcriptional regulator</fullName>
    </recommendedName>
</protein>
<dbReference type="Proteomes" id="UP001550628">
    <property type="component" value="Unassembled WGS sequence"/>
</dbReference>
<proteinExistence type="predicted"/>
<dbReference type="InterPro" id="IPR001387">
    <property type="entry name" value="Cro/C1-type_HTH"/>
</dbReference>
<evidence type="ECO:0008006" key="4">
    <source>
        <dbReference type="Google" id="ProtNLM"/>
    </source>
</evidence>
<gene>
    <name evidence="2" type="ORF">ABZ510_22460</name>
</gene>
<comment type="caution">
    <text evidence="2">The sequence shown here is derived from an EMBL/GenBank/DDBJ whole genome shotgun (WGS) entry which is preliminary data.</text>
</comment>